<dbReference type="EMBL" id="OU963863">
    <property type="protein sequence ID" value="CAH0385193.1"/>
    <property type="molecule type" value="Genomic_DNA"/>
</dbReference>
<reference evidence="1" key="1">
    <citation type="submission" date="2021-12" db="EMBL/GenBank/DDBJ databases">
        <authorList>
            <person name="King R."/>
        </authorList>
    </citation>
    <scope>NUCLEOTIDE SEQUENCE</scope>
</reference>
<dbReference type="GO" id="GO:0003735">
    <property type="term" value="F:structural constituent of ribosome"/>
    <property type="evidence" value="ECO:0007669"/>
    <property type="project" value="TreeGrafter"/>
</dbReference>
<dbReference type="InterPro" id="IPR016576">
    <property type="entry name" value="Ribosomal_mL63"/>
</dbReference>
<organism evidence="1 2">
    <name type="scientific">Bemisia tabaci</name>
    <name type="common">Sweetpotato whitefly</name>
    <name type="synonym">Aleurodes tabaci</name>
    <dbReference type="NCBI Taxonomy" id="7038"/>
    <lineage>
        <taxon>Eukaryota</taxon>
        <taxon>Metazoa</taxon>
        <taxon>Ecdysozoa</taxon>
        <taxon>Arthropoda</taxon>
        <taxon>Hexapoda</taxon>
        <taxon>Insecta</taxon>
        <taxon>Pterygota</taxon>
        <taxon>Neoptera</taxon>
        <taxon>Paraneoptera</taxon>
        <taxon>Hemiptera</taxon>
        <taxon>Sternorrhyncha</taxon>
        <taxon>Aleyrodoidea</taxon>
        <taxon>Aleyrodidae</taxon>
        <taxon>Aleyrodinae</taxon>
        <taxon>Bemisia</taxon>
    </lineage>
</organism>
<evidence type="ECO:0000313" key="2">
    <source>
        <dbReference type="Proteomes" id="UP001152759"/>
    </source>
</evidence>
<dbReference type="PANTHER" id="PTHR14520:SF4">
    <property type="entry name" value="LARGE RIBOSOMAL SUBUNIT PROTEIN ML63"/>
    <property type="match status" value="1"/>
</dbReference>
<accession>A0A9P0A6V3</accession>
<dbReference type="KEGG" id="btab:109037825"/>
<name>A0A9P0A6V3_BEMTA</name>
<dbReference type="AlphaFoldDB" id="A0A9P0A6V3"/>
<keyword evidence="2" id="KW-1185">Reference proteome</keyword>
<sequence>MRLTNFLFLEAKKYKRHRLPHGHLYHGKHKIIVPPTALEVAQLGRELEIEERNMFYLRHSYLTKEESKAHRAALEYCTKATRDLRTYKMNKFSQPERLSEHLEHLRHGERWDCI</sequence>
<proteinExistence type="predicted"/>
<dbReference type="GO" id="GO:0005761">
    <property type="term" value="C:mitochondrial ribosome"/>
    <property type="evidence" value="ECO:0007669"/>
    <property type="project" value="InterPro"/>
</dbReference>
<evidence type="ECO:0008006" key="3">
    <source>
        <dbReference type="Google" id="ProtNLM"/>
    </source>
</evidence>
<evidence type="ECO:0000313" key="1">
    <source>
        <dbReference type="EMBL" id="CAH0385193.1"/>
    </source>
</evidence>
<dbReference type="PANTHER" id="PTHR14520">
    <property type="entry name" value="MITOCHONDRIAL RIBOSOMAL PROTEIN 63"/>
    <property type="match status" value="1"/>
</dbReference>
<gene>
    <name evidence="1" type="ORF">BEMITA_LOCUS4445</name>
</gene>
<dbReference type="Pfam" id="PF14978">
    <property type="entry name" value="MRP-63"/>
    <property type="match status" value="1"/>
</dbReference>
<dbReference type="Proteomes" id="UP001152759">
    <property type="component" value="Chromosome 2"/>
</dbReference>
<protein>
    <recommendedName>
        <fullName evidence="3">Ribosomal protein 63</fullName>
    </recommendedName>
</protein>
<dbReference type="GO" id="GO:0032543">
    <property type="term" value="P:mitochondrial translation"/>
    <property type="evidence" value="ECO:0007669"/>
    <property type="project" value="TreeGrafter"/>
</dbReference>